<keyword evidence="2" id="KW-1185">Reference proteome</keyword>
<comment type="caution">
    <text evidence="1">The sequence shown here is derived from an EMBL/GenBank/DDBJ whole genome shotgun (WGS) entry which is preliminary data.</text>
</comment>
<organism evidence="1 2">
    <name type="scientific">Pseudanabaena galeata UHCC 0370</name>
    <dbReference type="NCBI Taxonomy" id="3110310"/>
    <lineage>
        <taxon>Bacteria</taxon>
        <taxon>Bacillati</taxon>
        <taxon>Cyanobacteriota</taxon>
        <taxon>Cyanophyceae</taxon>
        <taxon>Pseudanabaenales</taxon>
        <taxon>Pseudanabaenaceae</taxon>
        <taxon>Pseudanabaena</taxon>
    </lineage>
</organism>
<proteinExistence type="predicted"/>
<gene>
    <name evidence="1" type="ORF">VB774_01745</name>
</gene>
<evidence type="ECO:0000313" key="1">
    <source>
        <dbReference type="EMBL" id="MEA5476331.1"/>
    </source>
</evidence>
<evidence type="ECO:0000313" key="2">
    <source>
        <dbReference type="Proteomes" id="UP001301388"/>
    </source>
</evidence>
<protein>
    <submittedName>
        <fullName evidence="1">Uncharacterized protein</fullName>
    </submittedName>
</protein>
<dbReference type="RefSeq" id="WP_323259345.1">
    <property type="nucleotide sequence ID" value="NZ_JAYGIE010000004.1"/>
</dbReference>
<dbReference type="EMBL" id="JAYGIE010000004">
    <property type="protein sequence ID" value="MEA5476331.1"/>
    <property type="molecule type" value="Genomic_DNA"/>
</dbReference>
<reference evidence="1 2" key="1">
    <citation type="submission" date="2023-12" db="EMBL/GenBank/DDBJ databases">
        <title>Baltic Sea Cyanobacteria.</title>
        <authorList>
            <person name="Delbaje E."/>
            <person name="Fewer D.P."/>
            <person name="Shishido T.K."/>
        </authorList>
    </citation>
    <scope>NUCLEOTIDE SEQUENCE [LARGE SCALE GENOMIC DNA]</scope>
    <source>
        <strain evidence="1 2">UHCC 0370</strain>
    </source>
</reference>
<accession>A0ABU5TE23</accession>
<sequence length="81" mass="9505">MFLRSLLSLGFNSRKYCYIFVNWYYYLLIDNGQLEAALTINALIRRIGDICDDFHSSAFADDRDIILSVFTWQLLTVLNIM</sequence>
<name>A0ABU5TE23_9CYAN</name>
<dbReference type="Proteomes" id="UP001301388">
    <property type="component" value="Unassembled WGS sequence"/>
</dbReference>